<dbReference type="KEGG" id="tuz:TUZN_0679"/>
<name>F2L4J3_THEU7</name>
<dbReference type="GO" id="GO:0051287">
    <property type="term" value="F:NAD binding"/>
    <property type="evidence" value="ECO:0007669"/>
    <property type="project" value="InterPro"/>
</dbReference>
<dbReference type="SUPFAM" id="SSF52283">
    <property type="entry name" value="Formate/glycerate dehydrogenase catalytic domain-like"/>
    <property type="match status" value="1"/>
</dbReference>
<evidence type="ECO:0000259" key="4">
    <source>
        <dbReference type="Pfam" id="PF02826"/>
    </source>
</evidence>
<dbReference type="CDD" id="cd05301">
    <property type="entry name" value="GDH"/>
    <property type="match status" value="1"/>
</dbReference>
<reference evidence="5 6" key="1">
    <citation type="journal article" date="2011" name="J. Bacteriol.">
        <title>Complete genome sequence of the thermoacidophilic crenarchaeon Thermoproteus uzoniensis 768-20.</title>
        <authorList>
            <person name="Mardanov A.V."/>
            <person name="Gumerov V.M."/>
            <person name="Beletsky A.V."/>
            <person name="Prokofeva M.I."/>
            <person name="Bonch-Osmolovskaya E.A."/>
            <person name="Ravin N.V."/>
            <person name="Skryabin K.G."/>
        </authorList>
    </citation>
    <scope>NUCLEOTIDE SEQUENCE [LARGE SCALE GENOMIC DNA]</scope>
    <source>
        <strain evidence="5 6">768-20</strain>
    </source>
</reference>
<dbReference type="PROSITE" id="PS00671">
    <property type="entry name" value="D_2_HYDROXYACID_DH_3"/>
    <property type="match status" value="1"/>
</dbReference>
<dbReference type="OrthoDB" id="7437at2157"/>
<comment type="similarity">
    <text evidence="2">Belongs to the D-isomer specific 2-hydroxyacid dehydrogenase family.</text>
</comment>
<dbReference type="GO" id="GO:0016618">
    <property type="term" value="F:hydroxypyruvate reductase [NAD(P)H] activity"/>
    <property type="evidence" value="ECO:0007669"/>
    <property type="project" value="TreeGrafter"/>
</dbReference>
<evidence type="ECO:0000313" key="5">
    <source>
        <dbReference type="EMBL" id="AEA12171.1"/>
    </source>
</evidence>
<gene>
    <name evidence="5" type="ordered locus">TUZN_0679</name>
</gene>
<sequence>MVCIFVSRDTFPEILYKKLAEVGEVRAYPYGKPAWLTAGIPKDALKRAAAECDAMVVFVGDVVDREVLSSARNLKIISTVSVGYDHIDVAEARRRGIVVTNTPEVLVDATADLAVGLLLALVRRIVEGDRLIREGKAYDIWGALIGSDIRGKRAGIVGLGNLGTAIARRLLAFGAEVVYWSRTRKPQVEFALGIRYLPLDELLSTSDFVIVSVALTPETRHLMNWERFSKMKRGAYFVNVARGPVVDTEALLRALREGILAGAALDVYEVEPLPHTHELVGMPNVVLTPHIGSAALETRIKMAEVAAENVVRFFRGERPLYVVE</sequence>
<organism evidence="5 6">
    <name type="scientific">Thermoproteus uzoniensis (strain 768-20)</name>
    <dbReference type="NCBI Taxonomy" id="999630"/>
    <lineage>
        <taxon>Archaea</taxon>
        <taxon>Thermoproteota</taxon>
        <taxon>Thermoprotei</taxon>
        <taxon>Thermoproteales</taxon>
        <taxon>Thermoproteaceae</taxon>
        <taxon>Thermoproteus</taxon>
    </lineage>
</organism>
<evidence type="ECO:0000256" key="2">
    <source>
        <dbReference type="RuleBase" id="RU003719"/>
    </source>
</evidence>
<dbReference type="GO" id="GO:0030267">
    <property type="term" value="F:glyoxylate reductase (NADPH) activity"/>
    <property type="evidence" value="ECO:0007669"/>
    <property type="project" value="TreeGrafter"/>
</dbReference>
<dbReference type="FunFam" id="3.40.50.720:FF:000462">
    <property type="entry name" value="Glyoxylate reductase (NADP+)"/>
    <property type="match status" value="1"/>
</dbReference>
<keyword evidence="6" id="KW-1185">Reference proteome</keyword>
<dbReference type="InterPro" id="IPR029753">
    <property type="entry name" value="D-isomer_DH_CS"/>
</dbReference>
<dbReference type="EMBL" id="CP002590">
    <property type="protein sequence ID" value="AEA12171.1"/>
    <property type="molecule type" value="Genomic_DNA"/>
</dbReference>
<dbReference type="Pfam" id="PF02826">
    <property type="entry name" value="2-Hacid_dh_C"/>
    <property type="match status" value="1"/>
</dbReference>
<proteinExistence type="inferred from homology"/>
<dbReference type="GeneID" id="10360220"/>
<dbReference type="STRING" id="999630.TUZN_0679"/>
<dbReference type="InterPro" id="IPR006140">
    <property type="entry name" value="D-isomer_DH_NAD-bd"/>
</dbReference>
<dbReference type="HOGENOM" id="CLU_019796_1_0_2"/>
<feature type="domain" description="D-isomer specific 2-hydroxyacid dehydrogenase catalytic" evidence="3">
    <location>
        <begin position="39"/>
        <end position="323"/>
    </location>
</feature>
<dbReference type="PANTHER" id="PTHR10996">
    <property type="entry name" value="2-HYDROXYACID DEHYDROGENASE-RELATED"/>
    <property type="match status" value="1"/>
</dbReference>
<dbReference type="InterPro" id="IPR029752">
    <property type="entry name" value="D-isomer_DH_CS1"/>
</dbReference>
<dbReference type="Pfam" id="PF00389">
    <property type="entry name" value="2-Hacid_dh"/>
    <property type="match status" value="1"/>
</dbReference>
<dbReference type="AlphaFoldDB" id="F2L4J3"/>
<dbReference type="PROSITE" id="PS00065">
    <property type="entry name" value="D_2_HYDROXYACID_DH_1"/>
    <property type="match status" value="1"/>
</dbReference>
<dbReference type="Gene3D" id="3.40.50.720">
    <property type="entry name" value="NAD(P)-binding Rossmann-like Domain"/>
    <property type="match status" value="2"/>
</dbReference>
<accession>F2L4J3</accession>
<dbReference type="InterPro" id="IPR006139">
    <property type="entry name" value="D-isomer_2_OHA_DH_cat_dom"/>
</dbReference>
<feature type="domain" description="D-isomer specific 2-hydroxyacid dehydrogenase NAD-binding" evidence="4">
    <location>
        <begin position="115"/>
        <end position="292"/>
    </location>
</feature>
<dbReference type="InterPro" id="IPR036291">
    <property type="entry name" value="NAD(P)-bd_dom_sf"/>
</dbReference>
<dbReference type="PANTHER" id="PTHR10996:SF283">
    <property type="entry name" value="GLYOXYLATE_HYDROXYPYRUVATE REDUCTASE B"/>
    <property type="match status" value="1"/>
</dbReference>
<dbReference type="GO" id="GO:0005829">
    <property type="term" value="C:cytosol"/>
    <property type="evidence" value="ECO:0007669"/>
    <property type="project" value="TreeGrafter"/>
</dbReference>
<dbReference type="SUPFAM" id="SSF51735">
    <property type="entry name" value="NAD(P)-binding Rossmann-fold domains"/>
    <property type="match status" value="1"/>
</dbReference>
<evidence type="ECO:0000256" key="1">
    <source>
        <dbReference type="ARBA" id="ARBA00023002"/>
    </source>
</evidence>
<keyword evidence="1 2" id="KW-0560">Oxidoreductase</keyword>
<reference key="2">
    <citation type="submission" date="2011-03" db="EMBL/GenBank/DDBJ databases">
        <title>Complete genome sequence of the thermoacidophilic crenarchaeon Thermoproteus uzoniensis 768-20.</title>
        <authorList>
            <person name="Mardanov A.V."/>
            <person name="Gumerov V.M."/>
            <person name="Beletsky A.V."/>
            <person name="Prokofeva M.I."/>
            <person name="Bonch-Osmolovskaya E.A."/>
            <person name="Ravin N.V."/>
            <person name="Skryabin K.G."/>
        </authorList>
    </citation>
    <scope>NUCLEOTIDE SEQUENCE</scope>
    <source>
        <strain>768-20</strain>
    </source>
</reference>
<evidence type="ECO:0000313" key="6">
    <source>
        <dbReference type="Proteomes" id="UP000008138"/>
    </source>
</evidence>
<evidence type="ECO:0000259" key="3">
    <source>
        <dbReference type="Pfam" id="PF00389"/>
    </source>
</evidence>
<dbReference type="RefSeq" id="WP_013679507.1">
    <property type="nucleotide sequence ID" value="NC_015315.1"/>
</dbReference>
<dbReference type="InterPro" id="IPR050223">
    <property type="entry name" value="D-isomer_2-hydroxyacid_DH"/>
</dbReference>
<dbReference type="eggNOG" id="arCOG01755">
    <property type="taxonomic scope" value="Archaea"/>
</dbReference>
<protein>
    <submittedName>
        <fullName evidence="5">D-3-phosphoglycerate dehydrogenase (SerA)</fullName>
    </submittedName>
</protein>
<dbReference type="Proteomes" id="UP000008138">
    <property type="component" value="Chromosome"/>
</dbReference>